<evidence type="ECO:0000313" key="6">
    <source>
        <dbReference type="EMBL" id="GGB79960.1"/>
    </source>
</evidence>
<accession>A0ABQ1K132</accession>
<dbReference type="Proteomes" id="UP000629025">
    <property type="component" value="Unassembled WGS sequence"/>
</dbReference>
<dbReference type="Pfam" id="PF24827">
    <property type="entry name" value="AstE_AspA_cat"/>
    <property type="match status" value="1"/>
</dbReference>
<proteinExistence type="predicted"/>
<dbReference type="RefSeq" id="WP_188745248.1">
    <property type="nucleotide sequence ID" value="NZ_BMIJ01000001.1"/>
</dbReference>
<keyword evidence="4" id="KW-0862">Zinc</keyword>
<keyword evidence="7" id="KW-1185">Reference proteome</keyword>
<dbReference type="InterPro" id="IPR055438">
    <property type="entry name" value="AstE_AspA_cat"/>
</dbReference>
<sequence length="349" mass="38803">MTIASDPVRVLEASATSIWGDTEVEFLNRLGGATLILIPGRDPGRTRALCTLLHGNEPSGTRALFRFLKEGHQPQVNLACFVPAVETAMHEQLFLHRYMPGERDMNRCFRPPFNDRPGAIAERILQLLAEHRPECVIDIHNTSGAGPAFGVVTYEDRQHEALVSLFTEHLVVNDLRLGALMELSRPDCPIITIETGGAGDPRSDRIAYEGLLRYASMDKVLDLPPGQHLELYHNPARLEFTDGATLAYDTRPVPGVDLTVPPDLERYNFGTAPAGTFIGWLDGCESRARISARDGAGVERLDDWFQVREGRLETTQPLKLFMITHRKDIALSDCLLYAAPETEHRSINS</sequence>
<comment type="cofactor">
    <cofactor evidence="1">
        <name>Zn(2+)</name>
        <dbReference type="ChEBI" id="CHEBI:29105"/>
    </cofactor>
</comment>
<keyword evidence="3" id="KW-0378">Hydrolase</keyword>
<gene>
    <name evidence="6" type="ORF">GCM10011352_02060</name>
</gene>
<organism evidence="6 7">
    <name type="scientific">Marinobacterium zhoushanense</name>
    <dbReference type="NCBI Taxonomy" id="1679163"/>
    <lineage>
        <taxon>Bacteria</taxon>
        <taxon>Pseudomonadati</taxon>
        <taxon>Pseudomonadota</taxon>
        <taxon>Gammaproteobacteria</taxon>
        <taxon>Oceanospirillales</taxon>
        <taxon>Oceanospirillaceae</taxon>
        <taxon>Marinobacterium</taxon>
    </lineage>
</organism>
<protein>
    <recommendedName>
        <fullName evidence="5">Succinylglutamate desuccinylase/Aspartoacylase catalytic domain-containing protein</fullName>
    </recommendedName>
</protein>
<dbReference type="Gene3D" id="3.40.630.10">
    <property type="entry name" value="Zn peptidases"/>
    <property type="match status" value="1"/>
</dbReference>
<dbReference type="EMBL" id="BMIJ01000001">
    <property type="protein sequence ID" value="GGB79960.1"/>
    <property type="molecule type" value="Genomic_DNA"/>
</dbReference>
<comment type="caution">
    <text evidence="6">The sequence shown here is derived from an EMBL/GenBank/DDBJ whole genome shotgun (WGS) entry which is preliminary data.</text>
</comment>
<evidence type="ECO:0000313" key="7">
    <source>
        <dbReference type="Proteomes" id="UP000629025"/>
    </source>
</evidence>
<feature type="domain" description="Succinylglutamate desuccinylase/Aspartoacylase catalytic" evidence="5">
    <location>
        <begin position="44"/>
        <end position="207"/>
    </location>
</feature>
<evidence type="ECO:0000256" key="2">
    <source>
        <dbReference type="ARBA" id="ARBA00022723"/>
    </source>
</evidence>
<dbReference type="SUPFAM" id="SSF53187">
    <property type="entry name" value="Zn-dependent exopeptidases"/>
    <property type="match status" value="1"/>
</dbReference>
<evidence type="ECO:0000256" key="3">
    <source>
        <dbReference type="ARBA" id="ARBA00022801"/>
    </source>
</evidence>
<reference evidence="7" key="1">
    <citation type="journal article" date="2019" name="Int. J. Syst. Evol. Microbiol.">
        <title>The Global Catalogue of Microorganisms (GCM) 10K type strain sequencing project: providing services to taxonomists for standard genome sequencing and annotation.</title>
        <authorList>
            <consortium name="The Broad Institute Genomics Platform"/>
            <consortium name="The Broad Institute Genome Sequencing Center for Infectious Disease"/>
            <person name="Wu L."/>
            <person name="Ma J."/>
        </authorList>
    </citation>
    <scope>NUCLEOTIDE SEQUENCE [LARGE SCALE GENOMIC DNA]</scope>
    <source>
        <strain evidence="7">CGMCC 1.15341</strain>
    </source>
</reference>
<evidence type="ECO:0000256" key="1">
    <source>
        <dbReference type="ARBA" id="ARBA00001947"/>
    </source>
</evidence>
<name>A0ABQ1K132_9GAMM</name>
<evidence type="ECO:0000256" key="4">
    <source>
        <dbReference type="ARBA" id="ARBA00022833"/>
    </source>
</evidence>
<keyword evidence="2" id="KW-0479">Metal-binding</keyword>
<evidence type="ECO:0000259" key="5">
    <source>
        <dbReference type="Pfam" id="PF24827"/>
    </source>
</evidence>